<evidence type="ECO:0000256" key="2">
    <source>
        <dbReference type="SAM" id="SignalP"/>
    </source>
</evidence>
<accession>A0ABR1VM60</accession>
<dbReference type="GeneID" id="92048516"/>
<proteinExistence type="predicted"/>
<keyword evidence="2" id="KW-0732">Signal</keyword>
<name>A0ABR1VM60_9PEZI</name>
<feature type="chain" id="PRO_5047364294" evidence="2">
    <location>
        <begin position="19"/>
        <end position="147"/>
    </location>
</feature>
<organism evidence="3 4">
    <name type="scientific">Apiospora hydei</name>
    <dbReference type="NCBI Taxonomy" id="1337664"/>
    <lineage>
        <taxon>Eukaryota</taxon>
        <taxon>Fungi</taxon>
        <taxon>Dikarya</taxon>
        <taxon>Ascomycota</taxon>
        <taxon>Pezizomycotina</taxon>
        <taxon>Sordariomycetes</taxon>
        <taxon>Xylariomycetidae</taxon>
        <taxon>Amphisphaeriales</taxon>
        <taxon>Apiosporaceae</taxon>
        <taxon>Apiospora</taxon>
    </lineage>
</organism>
<sequence length="147" mass="16349">MRYTTLLPLAAATSAVSAFVIPDEATAHQLVLGTEQPEEGDPSSSSSPWWDNIPSTFDDIRQELDDDSEAAEGVIFGAFDEGLQWISESFEFLKSPSEGVVEAEENEFLPFADSYWELSRQYSSGGGKKHKMIHALANRKSRSHRHQ</sequence>
<protein>
    <submittedName>
        <fullName evidence="3">FAS1 domain-containing protein</fullName>
    </submittedName>
</protein>
<feature type="compositionally biased region" description="Low complexity" evidence="1">
    <location>
        <begin position="42"/>
        <end position="51"/>
    </location>
</feature>
<reference evidence="3 4" key="1">
    <citation type="submission" date="2023-01" db="EMBL/GenBank/DDBJ databases">
        <title>Analysis of 21 Apiospora genomes using comparative genomics revels a genus with tremendous synthesis potential of carbohydrate active enzymes and secondary metabolites.</title>
        <authorList>
            <person name="Sorensen T."/>
        </authorList>
    </citation>
    <scope>NUCLEOTIDE SEQUENCE [LARGE SCALE GENOMIC DNA]</scope>
    <source>
        <strain evidence="3 4">CBS 114990</strain>
    </source>
</reference>
<evidence type="ECO:0000313" key="4">
    <source>
        <dbReference type="Proteomes" id="UP001433268"/>
    </source>
</evidence>
<evidence type="ECO:0000256" key="1">
    <source>
        <dbReference type="SAM" id="MobiDB-lite"/>
    </source>
</evidence>
<feature type="signal peptide" evidence="2">
    <location>
        <begin position="1"/>
        <end position="18"/>
    </location>
</feature>
<dbReference type="EMBL" id="JAQQWN010000008">
    <property type="protein sequence ID" value="KAK8070938.1"/>
    <property type="molecule type" value="Genomic_DNA"/>
</dbReference>
<dbReference type="RefSeq" id="XP_066664746.1">
    <property type="nucleotide sequence ID" value="XM_066815456.1"/>
</dbReference>
<gene>
    <name evidence="3" type="ORF">PG997_011141</name>
</gene>
<evidence type="ECO:0000313" key="3">
    <source>
        <dbReference type="EMBL" id="KAK8070938.1"/>
    </source>
</evidence>
<comment type="caution">
    <text evidence="3">The sequence shown here is derived from an EMBL/GenBank/DDBJ whole genome shotgun (WGS) entry which is preliminary data.</text>
</comment>
<dbReference type="Proteomes" id="UP001433268">
    <property type="component" value="Unassembled WGS sequence"/>
</dbReference>
<feature type="region of interest" description="Disordered" evidence="1">
    <location>
        <begin position="34"/>
        <end position="53"/>
    </location>
</feature>
<keyword evidence="4" id="KW-1185">Reference proteome</keyword>